<evidence type="ECO:0000256" key="1">
    <source>
        <dbReference type="ARBA" id="ARBA00012906"/>
    </source>
</evidence>
<dbReference type="GO" id="GO:0036431">
    <property type="term" value="F:dCMP kinase activity"/>
    <property type="evidence" value="ECO:0007669"/>
    <property type="project" value="InterPro"/>
</dbReference>
<comment type="caution">
    <text evidence="9">The sequence shown here is derived from an EMBL/GenBank/DDBJ whole genome shotgun (WGS) entry which is preliminary data.</text>
</comment>
<evidence type="ECO:0000256" key="4">
    <source>
        <dbReference type="ARBA" id="ARBA00022777"/>
    </source>
</evidence>
<keyword evidence="5" id="KW-0067">ATP-binding</keyword>
<evidence type="ECO:0000256" key="5">
    <source>
        <dbReference type="ARBA" id="ARBA00022840"/>
    </source>
</evidence>
<evidence type="ECO:0000313" key="9">
    <source>
        <dbReference type="EMBL" id="NVN30662.1"/>
    </source>
</evidence>
<reference evidence="9 10" key="1">
    <citation type="submission" date="2020-06" db="EMBL/GenBank/DDBJ databases">
        <title>Description of novel acetic acid bacteria.</title>
        <authorList>
            <person name="Sombolestani A."/>
        </authorList>
    </citation>
    <scope>NUCLEOTIDE SEQUENCE [LARGE SCALE GENOMIC DNA]</scope>
    <source>
        <strain evidence="9 10">LMG 26838</strain>
    </source>
</reference>
<dbReference type="SUPFAM" id="SSF52540">
    <property type="entry name" value="P-loop containing nucleoside triphosphate hydrolases"/>
    <property type="match status" value="1"/>
</dbReference>
<feature type="domain" description="Cytidylate kinase" evidence="8">
    <location>
        <begin position="19"/>
        <end position="55"/>
    </location>
</feature>
<dbReference type="GO" id="GO:0005524">
    <property type="term" value="F:ATP binding"/>
    <property type="evidence" value="ECO:0007669"/>
    <property type="project" value="UniProtKB-KW"/>
</dbReference>
<feature type="non-terminal residue" evidence="9">
    <location>
        <position position="59"/>
    </location>
</feature>
<evidence type="ECO:0000313" key="10">
    <source>
        <dbReference type="Proteomes" id="UP000565205"/>
    </source>
</evidence>
<dbReference type="InterPro" id="IPR027417">
    <property type="entry name" value="P-loop_NTPase"/>
</dbReference>
<keyword evidence="4 9" id="KW-0418">Kinase</keyword>
<gene>
    <name evidence="9" type="ORF">HUK83_10015</name>
</gene>
<dbReference type="Gene3D" id="3.40.50.300">
    <property type="entry name" value="P-loop containing nucleotide triphosphate hydrolases"/>
    <property type="match status" value="1"/>
</dbReference>
<evidence type="ECO:0000256" key="7">
    <source>
        <dbReference type="ARBA" id="ARBA00048478"/>
    </source>
</evidence>
<dbReference type="EC" id="2.7.4.25" evidence="1"/>
<keyword evidence="2" id="KW-0808">Transferase</keyword>
<comment type="catalytic activity">
    <reaction evidence="6">
        <text>dCMP + ATP = dCDP + ADP</text>
        <dbReference type="Rhea" id="RHEA:25094"/>
        <dbReference type="ChEBI" id="CHEBI:30616"/>
        <dbReference type="ChEBI" id="CHEBI:57566"/>
        <dbReference type="ChEBI" id="CHEBI:58593"/>
        <dbReference type="ChEBI" id="CHEBI:456216"/>
        <dbReference type="EC" id="2.7.4.25"/>
    </reaction>
</comment>
<dbReference type="RefSeq" id="WP_176624377.1">
    <property type="nucleotide sequence ID" value="NZ_JABXXQ010000193.1"/>
</dbReference>
<protein>
    <recommendedName>
        <fullName evidence="1">(d)CMP kinase</fullName>
        <ecNumber evidence="1">2.7.4.25</ecNumber>
    </recommendedName>
</protein>
<evidence type="ECO:0000256" key="2">
    <source>
        <dbReference type="ARBA" id="ARBA00022679"/>
    </source>
</evidence>
<accession>A0A850NTC3</accession>
<keyword evidence="3" id="KW-0547">Nucleotide-binding</keyword>
<dbReference type="AlphaFoldDB" id="A0A850NTC3"/>
<dbReference type="EMBL" id="JABXXQ010000193">
    <property type="protein sequence ID" value="NVN30662.1"/>
    <property type="molecule type" value="Genomic_DNA"/>
</dbReference>
<organism evidence="9 10">
    <name type="scientific">Endobacter medicaginis</name>
    <dbReference type="NCBI Taxonomy" id="1181271"/>
    <lineage>
        <taxon>Bacteria</taxon>
        <taxon>Pseudomonadati</taxon>
        <taxon>Pseudomonadota</taxon>
        <taxon>Alphaproteobacteria</taxon>
        <taxon>Acetobacterales</taxon>
        <taxon>Acetobacteraceae</taxon>
        <taxon>Endobacter</taxon>
    </lineage>
</organism>
<dbReference type="InterPro" id="IPR011994">
    <property type="entry name" value="Cytidylate_kinase_dom"/>
</dbReference>
<name>A0A850NTC3_9PROT</name>
<dbReference type="Pfam" id="PF02224">
    <property type="entry name" value="Cytidylate_kin"/>
    <property type="match status" value="1"/>
</dbReference>
<sequence>MTEQTGADSANPSHARLVIAVDGPAAAGKGTLAKLLAARLGLPHLDTGLLYRATAARLI</sequence>
<dbReference type="Proteomes" id="UP000565205">
    <property type="component" value="Unassembled WGS sequence"/>
</dbReference>
<proteinExistence type="predicted"/>
<evidence type="ECO:0000256" key="6">
    <source>
        <dbReference type="ARBA" id="ARBA00047615"/>
    </source>
</evidence>
<evidence type="ECO:0000259" key="8">
    <source>
        <dbReference type="Pfam" id="PF02224"/>
    </source>
</evidence>
<comment type="catalytic activity">
    <reaction evidence="7">
        <text>CMP + ATP = CDP + ADP</text>
        <dbReference type="Rhea" id="RHEA:11600"/>
        <dbReference type="ChEBI" id="CHEBI:30616"/>
        <dbReference type="ChEBI" id="CHEBI:58069"/>
        <dbReference type="ChEBI" id="CHEBI:60377"/>
        <dbReference type="ChEBI" id="CHEBI:456216"/>
        <dbReference type="EC" id="2.7.4.25"/>
    </reaction>
</comment>
<evidence type="ECO:0000256" key="3">
    <source>
        <dbReference type="ARBA" id="ARBA00022741"/>
    </source>
</evidence>
<dbReference type="GO" id="GO:0006139">
    <property type="term" value="P:nucleobase-containing compound metabolic process"/>
    <property type="evidence" value="ECO:0007669"/>
    <property type="project" value="InterPro"/>
</dbReference>